<evidence type="ECO:0000256" key="2">
    <source>
        <dbReference type="ARBA" id="ARBA00022737"/>
    </source>
</evidence>
<dbReference type="Gene3D" id="1.25.10.10">
    <property type="entry name" value="Leucine-rich Repeat Variant"/>
    <property type="match status" value="2"/>
</dbReference>
<feature type="region of interest" description="Disordered" evidence="6">
    <location>
        <begin position="716"/>
        <end position="859"/>
    </location>
</feature>
<dbReference type="InterPro" id="IPR016024">
    <property type="entry name" value="ARM-type_fold"/>
</dbReference>
<gene>
    <name evidence="7" type="ORF">AYI68_g6166</name>
</gene>
<dbReference type="EMBL" id="LSSL01004114">
    <property type="protein sequence ID" value="OLY79755.1"/>
    <property type="molecule type" value="Genomic_DNA"/>
</dbReference>
<feature type="compositionally biased region" description="Basic and acidic residues" evidence="6">
    <location>
        <begin position="754"/>
        <end position="768"/>
    </location>
</feature>
<feature type="compositionally biased region" description="Polar residues" evidence="6">
    <location>
        <begin position="10"/>
        <end position="41"/>
    </location>
</feature>
<dbReference type="GO" id="GO:0030688">
    <property type="term" value="C:preribosome, small subunit precursor"/>
    <property type="evidence" value="ECO:0007669"/>
    <property type="project" value="TreeGrafter"/>
</dbReference>
<comment type="caution">
    <text evidence="7">The sequence shown here is derived from an EMBL/GenBank/DDBJ whole genome shotgun (WGS) entry which is preliminary data.</text>
</comment>
<dbReference type="Proteomes" id="UP000187455">
    <property type="component" value="Unassembled WGS sequence"/>
</dbReference>
<keyword evidence="8" id="KW-1185">Reference proteome</keyword>
<protein>
    <recommendedName>
        <fullName evidence="1">Nucleolar protein 9</fullName>
    </recommendedName>
    <alternativeName>
        <fullName evidence="3 4">Pumilio domain-containing protein NOP9</fullName>
    </alternativeName>
</protein>
<evidence type="ECO:0000256" key="1">
    <source>
        <dbReference type="ARBA" id="ARBA00016427"/>
    </source>
</evidence>
<evidence type="ECO:0000313" key="7">
    <source>
        <dbReference type="EMBL" id="OLY79755.1"/>
    </source>
</evidence>
<name>A0A1R0GSB6_9FUNG</name>
<dbReference type="InterPro" id="IPR011989">
    <property type="entry name" value="ARM-like"/>
</dbReference>
<dbReference type="STRING" id="133383.A0A1R0GSB6"/>
<dbReference type="PROSITE" id="PS50302">
    <property type="entry name" value="PUM"/>
    <property type="match status" value="2"/>
</dbReference>
<accession>A0A1R0GSB6</accession>
<dbReference type="GO" id="GO:0005730">
    <property type="term" value="C:nucleolus"/>
    <property type="evidence" value="ECO:0007669"/>
    <property type="project" value="TreeGrafter"/>
</dbReference>
<dbReference type="OrthoDB" id="392571at2759"/>
<dbReference type="GO" id="GO:0030686">
    <property type="term" value="C:90S preribosome"/>
    <property type="evidence" value="ECO:0007669"/>
    <property type="project" value="TreeGrafter"/>
</dbReference>
<feature type="compositionally biased region" description="Basic residues" evidence="6">
    <location>
        <begin position="812"/>
        <end position="826"/>
    </location>
</feature>
<evidence type="ECO:0000256" key="6">
    <source>
        <dbReference type="SAM" id="MobiDB-lite"/>
    </source>
</evidence>
<feature type="repeat" description="Pumilio" evidence="5">
    <location>
        <begin position="383"/>
        <end position="421"/>
    </location>
</feature>
<evidence type="ECO:0000256" key="3">
    <source>
        <dbReference type="ARBA" id="ARBA00030932"/>
    </source>
</evidence>
<feature type="compositionally biased region" description="Basic and acidic residues" evidence="6">
    <location>
        <begin position="827"/>
        <end position="854"/>
    </location>
</feature>
<dbReference type="GO" id="GO:0000056">
    <property type="term" value="P:ribosomal small subunit export from nucleus"/>
    <property type="evidence" value="ECO:0007669"/>
    <property type="project" value="TreeGrafter"/>
</dbReference>
<evidence type="ECO:0000256" key="4">
    <source>
        <dbReference type="ARBA" id="ARBA00031929"/>
    </source>
</evidence>
<dbReference type="GO" id="GO:0000480">
    <property type="term" value="P:endonucleolytic cleavage in 5'-ETS of tricistronic rRNA transcript (SSU-rRNA, 5.8S rRNA, LSU-rRNA)"/>
    <property type="evidence" value="ECO:0007669"/>
    <property type="project" value="TreeGrafter"/>
</dbReference>
<evidence type="ECO:0000256" key="5">
    <source>
        <dbReference type="PROSITE-ProRule" id="PRU00317"/>
    </source>
</evidence>
<feature type="repeat" description="Pumilio" evidence="5">
    <location>
        <begin position="422"/>
        <end position="458"/>
    </location>
</feature>
<dbReference type="GO" id="GO:0000447">
    <property type="term" value="P:endonucleolytic cleavage in ITS1 to separate SSU-rRNA from 5.8S rRNA and LSU-rRNA from tricistronic rRNA transcript (SSU-rRNA, 5.8S rRNA, LSU-rRNA)"/>
    <property type="evidence" value="ECO:0007669"/>
    <property type="project" value="TreeGrafter"/>
</dbReference>
<dbReference type="GO" id="GO:0003723">
    <property type="term" value="F:RNA binding"/>
    <property type="evidence" value="ECO:0007669"/>
    <property type="project" value="InterPro"/>
</dbReference>
<dbReference type="InterPro" id="IPR040000">
    <property type="entry name" value="NOP9"/>
</dbReference>
<sequence>MSYNKRNRYSNKNDLNSDFNQYSSNKNSNRPDSSQNGNPSQDRYEPPPMEATPSYYIDNSGDLPNNQLSYSAKPQGLHPASYGIVNPELQTYLRRCEENLDDKNISELELEIFLDRMQEEIKDRELQLMTDHNCSVVLEKMLSISKPSYIIYFLSLTRGQEVPLMIHRFASHVLQSVFACVGKFINSELSGSAEKVTIELQDSDIHNDNSFKSSFDFQTLIIDFVNSFKSNLGFLILDPFGSHIVRSVLYLLSGKGYLNSNSVQSNMRSKKSANFSAKKNKPVFTDTKIPKKDLLVPDSFKDCLVELLGQFDRPDDPDFLLNCAYDKVGNPALQIIIELLADLKMSEIPGAILDQILLGLVSQGTSFESSNELSSTAGKLDIKIRQSNNIASLISDPIGSRLLETIISASSPELLQKIYISSLRGNLYKLSLDPCANYVIQTYLKKLNSGPQLLLVLDEILPKIDDLIKKNRSAILSALISACASCNEGYAPCFQKVLKAFSGNTKESNKQLVVNLAYNHLYSPSMPPQNGNTVDPKNSDYQISNAKISPQGTVLIQNLLTFPYDSIKELVKSFSYLDAKQDLILWSKDASGSRIIESFLKSSFDSVPIKHKRKMLVKLTSFYSELALDRFGSHIVDCCWNVADLKFKQTIAEELSKDSNVVKNSFFGKFVWKNCNIDLFMSKNDSWKSIQKSSDKKKDLFKDILGLESVSSNNDLSLLNDTSDDEPIQGKQNDDPLHKLGFSTTTKTSKKSKRNSDYQKDEIDDLFKKSKKSKSQTVVPKGNNISPPENVVIPTSKKTDKSLDSVIDAIKNTKKSKKKSSKSKKSASKDEPTESGTAEKKIKSKKEKLQESKDKRKFF</sequence>
<dbReference type="InterPro" id="IPR001313">
    <property type="entry name" value="Pumilio_RNA-bd_rpt"/>
</dbReference>
<dbReference type="AlphaFoldDB" id="A0A1R0GSB6"/>
<dbReference type="PANTHER" id="PTHR13102">
    <property type="entry name" value="NUCLEOLAR PROTEIN 9"/>
    <property type="match status" value="1"/>
</dbReference>
<dbReference type="SUPFAM" id="SSF48371">
    <property type="entry name" value="ARM repeat"/>
    <property type="match status" value="2"/>
</dbReference>
<proteinExistence type="predicted"/>
<reference evidence="7 8" key="1">
    <citation type="journal article" date="2016" name="Mol. Biol. Evol.">
        <title>Genome-Wide Survey of Gut Fungi (Harpellales) Reveals the First Horizontally Transferred Ubiquitin Gene from a Mosquito Host.</title>
        <authorList>
            <person name="Wang Y."/>
            <person name="White M.M."/>
            <person name="Kvist S."/>
            <person name="Moncalvo J.M."/>
        </authorList>
    </citation>
    <scope>NUCLEOTIDE SEQUENCE [LARGE SCALE GENOMIC DNA]</scope>
    <source>
        <strain evidence="7 8">ALG-7-W6</strain>
    </source>
</reference>
<organism evidence="7 8">
    <name type="scientific">Smittium mucronatum</name>
    <dbReference type="NCBI Taxonomy" id="133383"/>
    <lineage>
        <taxon>Eukaryota</taxon>
        <taxon>Fungi</taxon>
        <taxon>Fungi incertae sedis</taxon>
        <taxon>Zoopagomycota</taxon>
        <taxon>Kickxellomycotina</taxon>
        <taxon>Harpellomycetes</taxon>
        <taxon>Harpellales</taxon>
        <taxon>Legeriomycetaceae</taxon>
        <taxon>Smittium</taxon>
    </lineage>
</organism>
<keyword evidence="2" id="KW-0677">Repeat</keyword>
<dbReference type="Pfam" id="PF22493">
    <property type="entry name" value="PUF_NOP9"/>
    <property type="match status" value="1"/>
</dbReference>
<dbReference type="PANTHER" id="PTHR13102:SF0">
    <property type="entry name" value="NUCLEOLAR PROTEIN 9"/>
    <property type="match status" value="1"/>
</dbReference>
<dbReference type="GO" id="GO:0000472">
    <property type="term" value="P:endonucleolytic cleavage to generate mature 5'-end of SSU-rRNA from (SSU-rRNA, 5.8S rRNA, LSU-rRNA)"/>
    <property type="evidence" value="ECO:0007669"/>
    <property type="project" value="TreeGrafter"/>
</dbReference>
<feature type="region of interest" description="Disordered" evidence="6">
    <location>
        <begin position="1"/>
        <end position="70"/>
    </location>
</feature>
<evidence type="ECO:0000313" key="8">
    <source>
        <dbReference type="Proteomes" id="UP000187455"/>
    </source>
</evidence>
<dbReference type="SMART" id="SM00025">
    <property type="entry name" value="Pumilio"/>
    <property type="match status" value="5"/>
</dbReference>